<protein>
    <submittedName>
        <fullName evidence="2">Uncharacterized protein</fullName>
    </submittedName>
</protein>
<feature type="region of interest" description="Disordered" evidence="1">
    <location>
        <begin position="257"/>
        <end position="295"/>
    </location>
</feature>
<accession>A0A1Q9E6M1</accession>
<evidence type="ECO:0000256" key="1">
    <source>
        <dbReference type="SAM" id="MobiDB-lite"/>
    </source>
</evidence>
<name>A0A1Q9E6M1_SYMMI</name>
<comment type="caution">
    <text evidence="2">The sequence shown here is derived from an EMBL/GenBank/DDBJ whole genome shotgun (WGS) entry which is preliminary data.</text>
</comment>
<dbReference type="Proteomes" id="UP000186817">
    <property type="component" value="Unassembled WGS sequence"/>
</dbReference>
<feature type="region of interest" description="Disordered" evidence="1">
    <location>
        <begin position="179"/>
        <end position="213"/>
    </location>
</feature>
<dbReference type="OrthoDB" id="10627507at2759"/>
<proteinExistence type="predicted"/>
<feature type="region of interest" description="Disordered" evidence="1">
    <location>
        <begin position="1"/>
        <end position="96"/>
    </location>
</feature>
<reference evidence="2 3" key="1">
    <citation type="submission" date="2016-02" db="EMBL/GenBank/DDBJ databases">
        <title>Genome analysis of coral dinoflagellate symbionts highlights evolutionary adaptations to a symbiotic lifestyle.</title>
        <authorList>
            <person name="Aranda M."/>
            <person name="Li Y."/>
            <person name="Liew Y.J."/>
            <person name="Baumgarten S."/>
            <person name="Simakov O."/>
            <person name="Wilson M."/>
            <person name="Piel J."/>
            <person name="Ashoor H."/>
            <person name="Bougouffa S."/>
            <person name="Bajic V.B."/>
            <person name="Ryu T."/>
            <person name="Ravasi T."/>
            <person name="Bayer T."/>
            <person name="Micklem G."/>
            <person name="Kim H."/>
            <person name="Bhak J."/>
            <person name="Lajeunesse T.C."/>
            <person name="Voolstra C.R."/>
        </authorList>
    </citation>
    <scope>NUCLEOTIDE SEQUENCE [LARGE SCALE GENOMIC DNA]</scope>
    <source>
        <strain evidence="2 3">CCMP2467</strain>
    </source>
</reference>
<feature type="compositionally biased region" description="Basic and acidic residues" evidence="1">
    <location>
        <begin position="1"/>
        <end position="11"/>
    </location>
</feature>
<feature type="compositionally biased region" description="Polar residues" evidence="1">
    <location>
        <begin position="257"/>
        <end position="273"/>
    </location>
</feature>
<dbReference type="AlphaFoldDB" id="A0A1Q9E6M1"/>
<evidence type="ECO:0000313" key="3">
    <source>
        <dbReference type="Proteomes" id="UP000186817"/>
    </source>
</evidence>
<dbReference type="EMBL" id="LSRX01000247">
    <property type="protein sequence ID" value="OLQ03065.1"/>
    <property type="molecule type" value="Genomic_DNA"/>
</dbReference>
<keyword evidence="3" id="KW-1185">Reference proteome</keyword>
<evidence type="ECO:0000313" key="2">
    <source>
        <dbReference type="EMBL" id="OLQ03065.1"/>
    </source>
</evidence>
<sequence length="295" mass="31538">MEPHSGSDGQDHQQVMSAQGPLRMENGTGATSQQTRGEDAHGNRAGVSTDDDARIAGEGGGGIEATAHRSVVTATQQSRDDVSVNPDASAEVPVRERTRQQAFLETPDTGLERAAGIMDGGQQQSSQSMAYMTPRSTVSIPSGTTWLGGVEVPRWMARLGSYLNLGSVTDPLFPSPLAGSISGESPPGGRAFTLMSPPRRERVPRPVTPSSSSIPAEAIQLEVQRQLGGILSCLQTAEAENDRLRMDLQRAQQREQISGGANTFLPTLPQLGTDNDVGRQERVHRKNEKDQFATN</sequence>
<gene>
    <name evidence="2" type="ORF">AK812_SmicGene14007</name>
</gene>
<feature type="compositionally biased region" description="Basic and acidic residues" evidence="1">
    <location>
        <begin position="276"/>
        <end position="295"/>
    </location>
</feature>
<organism evidence="2 3">
    <name type="scientific">Symbiodinium microadriaticum</name>
    <name type="common">Dinoflagellate</name>
    <name type="synonym">Zooxanthella microadriatica</name>
    <dbReference type="NCBI Taxonomy" id="2951"/>
    <lineage>
        <taxon>Eukaryota</taxon>
        <taxon>Sar</taxon>
        <taxon>Alveolata</taxon>
        <taxon>Dinophyceae</taxon>
        <taxon>Suessiales</taxon>
        <taxon>Symbiodiniaceae</taxon>
        <taxon>Symbiodinium</taxon>
    </lineage>
</organism>